<keyword evidence="1" id="KW-0472">Membrane</keyword>
<gene>
    <name evidence="2" type="ORF">AQPE_1890</name>
</gene>
<feature type="transmembrane region" description="Helical" evidence="1">
    <location>
        <begin position="7"/>
        <end position="29"/>
    </location>
</feature>
<keyword evidence="3" id="KW-1185">Reference proteome</keyword>
<organism evidence="2 3">
    <name type="scientific">Aquipluma nitroreducens</name>
    <dbReference type="NCBI Taxonomy" id="2010828"/>
    <lineage>
        <taxon>Bacteria</taxon>
        <taxon>Pseudomonadati</taxon>
        <taxon>Bacteroidota</taxon>
        <taxon>Bacteroidia</taxon>
        <taxon>Marinilabiliales</taxon>
        <taxon>Prolixibacteraceae</taxon>
        <taxon>Aquipluma</taxon>
    </lineage>
</organism>
<name>A0A5K7S854_9BACT</name>
<dbReference type="AlphaFoldDB" id="A0A5K7S854"/>
<dbReference type="KEGG" id="anf:AQPE_1890"/>
<protein>
    <submittedName>
        <fullName evidence="2">Uncharacterized protein</fullName>
    </submittedName>
</protein>
<evidence type="ECO:0000313" key="2">
    <source>
        <dbReference type="EMBL" id="BBE17733.1"/>
    </source>
</evidence>
<proteinExistence type="predicted"/>
<sequence>MAIRSEWIANIVLTRLATVFQFFDPFYWFSGELKSCLFWK</sequence>
<evidence type="ECO:0000313" key="3">
    <source>
        <dbReference type="Proteomes" id="UP001193389"/>
    </source>
</evidence>
<evidence type="ECO:0000256" key="1">
    <source>
        <dbReference type="SAM" id="Phobius"/>
    </source>
</evidence>
<keyword evidence="1" id="KW-1133">Transmembrane helix</keyword>
<dbReference type="Proteomes" id="UP001193389">
    <property type="component" value="Chromosome"/>
</dbReference>
<reference evidence="2" key="1">
    <citation type="journal article" date="2020" name="Int. J. Syst. Evol. Microbiol.">
        <title>Aquipluma nitroreducens gen. nov. sp. nov., a novel facultatively anaerobic bacterium isolated from a freshwater lake.</title>
        <authorList>
            <person name="Watanabe M."/>
            <person name="Kojima H."/>
            <person name="Fukui M."/>
        </authorList>
    </citation>
    <scope>NUCLEOTIDE SEQUENCE</scope>
    <source>
        <strain evidence="2">MeG22</strain>
    </source>
</reference>
<keyword evidence="1" id="KW-0812">Transmembrane</keyword>
<dbReference type="EMBL" id="AP018694">
    <property type="protein sequence ID" value="BBE17733.1"/>
    <property type="molecule type" value="Genomic_DNA"/>
</dbReference>
<accession>A0A5K7S854</accession>